<gene>
    <name evidence="1" type="ORF">VP1G_10812</name>
</gene>
<keyword evidence="2" id="KW-1185">Reference proteome</keyword>
<evidence type="ECO:0000313" key="1">
    <source>
        <dbReference type="EMBL" id="KUI56375.1"/>
    </source>
</evidence>
<evidence type="ECO:0000313" key="2">
    <source>
        <dbReference type="Proteomes" id="UP000078576"/>
    </source>
</evidence>
<sequence length="150" mass="16160">MRDRRRLPVGDLVDGADRLVLAPRPPPGKHLEHHAPQAPDVHLGAVALALGADHLGRHPEHGPLHAVGLVVAVDVVRLLGDAKVRDLGRAVHVQQDVVRLQVTVEDALAVEVRQARERLPRQAGDHALLELAVLAQTAPYAATGNIFQED</sequence>
<name>A0A194UXE7_CYTMA</name>
<proteinExistence type="predicted"/>
<dbReference type="EMBL" id="KN714688">
    <property type="protein sequence ID" value="KUI56375.1"/>
    <property type="molecule type" value="Genomic_DNA"/>
</dbReference>
<dbReference type="AlphaFoldDB" id="A0A194UXE7"/>
<reference evidence="2" key="1">
    <citation type="submission" date="2014-12" db="EMBL/GenBank/DDBJ databases">
        <title>Genome Sequence of Valsa Canker Pathogens Uncovers a Specific Adaption of Colonization on Woody Bark.</title>
        <authorList>
            <person name="Yin Z."/>
            <person name="Liu H."/>
            <person name="Gao X."/>
            <person name="Li Z."/>
            <person name="Song N."/>
            <person name="Ke X."/>
            <person name="Dai Q."/>
            <person name="Wu Y."/>
            <person name="Sun Y."/>
            <person name="Xu J.-R."/>
            <person name="Kang Z.K."/>
            <person name="Wang L."/>
            <person name="Huang L."/>
        </authorList>
    </citation>
    <scope>NUCLEOTIDE SEQUENCE [LARGE SCALE GENOMIC DNA]</scope>
    <source>
        <strain evidence="2">SXYL134</strain>
    </source>
</reference>
<protein>
    <submittedName>
        <fullName evidence="1">Uncharacterized protein</fullName>
    </submittedName>
</protein>
<organism evidence="1 2">
    <name type="scientific">Cytospora mali</name>
    <name type="common">Apple Valsa canker fungus</name>
    <name type="synonym">Valsa mali</name>
    <dbReference type="NCBI Taxonomy" id="578113"/>
    <lineage>
        <taxon>Eukaryota</taxon>
        <taxon>Fungi</taxon>
        <taxon>Dikarya</taxon>
        <taxon>Ascomycota</taxon>
        <taxon>Pezizomycotina</taxon>
        <taxon>Sordariomycetes</taxon>
        <taxon>Sordariomycetidae</taxon>
        <taxon>Diaporthales</taxon>
        <taxon>Cytosporaceae</taxon>
        <taxon>Cytospora</taxon>
    </lineage>
</organism>
<dbReference type="Proteomes" id="UP000078576">
    <property type="component" value="Unassembled WGS sequence"/>
</dbReference>
<accession>A0A194UXE7</accession>